<dbReference type="PANTHER" id="PTHR39599:SF2">
    <property type="entry name" value="ANCHORED PROTEIN, PUTATIVE (AFU_ORTHOLOGUE AFUA_1G09650)-RELATED"/>
    <property type="match status" value="1"/>
</dbReference>
<dbReference type="STRING" id="1392247.A0A3N4KIV3"/>
<dbReference type="EMBL" id="ML119142">
    <property type="protein sequence ID" value="RPB10494.1"/>
    <property type="molecule type" value="Genomic_DNA"/>
</dbReference>
<accession>A0A3N4KIV3</accession>
<gene>
    <name evidence="2" type="ORF">P167DRAFT_559591</name>
</gene>
<sequence>MRSTTSRSLALQLLLLVPSLHFAAATPAYDWPAGIDPSEKYWPPGTGPPSKRSLQEEYAEFNSTDRCSAVRKVSAENPAEKYYWDWDHEARSQQGFLGISSLEVPEEEEPELEPELEDGEDLETRSVKYRAPLRMRSFASDDGIIGVLLGKRQNFECPTGTYSCTDIGVPGSCCRTSEICERITDTGMGVVGCCPSGQQCGGSLTSCGDDMKTCASNQGGGCCISGYSCSVNGCIADSAAGVASTCSSGFYACPSNVAGGCCPSGRLCGVTDCPTQTATATASGDICPTGYYTCAPQYNGGCCRIGRDCGITECPERALTISAGGAGGGAGGVLTMTTPASCASGWQSCASSLGGGCCPNGYNCGMTNCPAVTLGSTAFIISGSTVTTALVMPATAKAQPTDGASIVIPNDGNRVQDVKKVFVVVGVVLGVAAAA</sequence>
<keyword evidence="1" id="KW-0732">Signal</keyword>
<evidence type="ECO:0000313" key="3">
    <source>
        <dbReference type="Proteomes" id="UP000277580"/>
    </source>
</evidence>
<name>A0A3N4KIV3_9PEZI</name>
<evidence type="ECO:0000313" key="2">
    <source>
        <dbReference type="EMBL" id="RPB10494.1"/>
    </source>
</evidence>
<keyword evidence="3" id="KW-1185">Reference proteome</keyword>
<protein>
    <recommendedName>
        <fullName evidence="4">Osmotin, thaumatin-like protein</fullName>
    </recommendedName>
</protein>
<organism evidence="2 3">
    <name type="scientific">Morchella conica CCBAS932</name>
    <dbReference type="NCBI Taxonomy" id="1392247"/>
    <lineage>
        <taxon>Eukaryota</taxon>
        <taxon>Fungi</taxon>
        <taxon>Dikarya</taxon>
        <taxon>Ascomycota</taxon>
        <taxon>Pezizomycotina</taxon>
        <taxon>Pezizomycetes</taxon>
        <taxon>Pezizales</taxon>
        <taxon>Morchellaceae</taxon>
        <taxon>Morchella</taxon>
    </lineage>
</organism>
<dbReference type="AlphaFoldDB" id="A0A3N4KIV3"/>
<dbReference type="Proteomes" id="UP000277580">
    <property type="component" value="Unassembled WGS sequence"/>
</dbReference>
<feature type="chain" id="PRO_5018100141" description="Osmotin, thaumatin-like protein" evidence="1">
    <location>
        <begin position="26"/>
        <end position="435"/>
    </location>
</feature>
<feature type="signal peptide" evidence="1">
    <location>
        <begin position="1"/>
        <end position="25"/>
    </location>
</feature>
<reference evidence="2 3" key="1">
    <citation type="journal article" date="2018" name="Nat. Ecol. Evol.">
        <title>Pezizomycetes genomes reveal the molecular basis of ectomycorrhizal truffle lifestyle.</title>
        <authorList>
            <person name="Murat C."/>
            <person name="Payen T."/>
            <person name="Noel B."/>
            <person name="Kuo A."/>
            <person name="Morin E."/>
            <person name="Chen J."/>
            <person name="Kohler A."/>
            <person name="Krizsan K."/>
            <person name="Balestrini R."/>
            <person name="Da Silva C."/>
            <person name="Montanini B."/>
            <person name="Hainaut M."/>
            <person name="Levati E."/>
            <person name="Barry K.W."/>
            <person name="Belfiori B."/>
            <person name="Cichocki N."/>
            <person name="Clum A."/>
            <person name="Dockter R.B."/>
            <person name="Fauchery L."/>
            <person name="Guy J."/>
            <person name="Iotti M."/>
            <person name="Le Tacon F."/>
            <person name="Lindquist E.A."/>
            <person name="Lipzen A."/>
            <person name="Malagnac F."/>
            <person name="Mello A."/>
            <person name="Molinier V."/>
            <person name="Miyauchi S."/>
            <person name="Poulain J."/>
            <person name="Riccioni C."/>
            <person name="Rubini A."/>
            <person name="Sitrit Y."/>
            <person name="Splivallo R."/>
            <person name="Traeger S."/>
            <person name="Wang M."/>
            <person name="Zifcakova L."/>
            <person name="Wipf D."/>
            <person name="Zambonelli A."/>
            <person name="Paolocci F."/>
            <person name="Nowrousian M."/>
            <person name="Ottonello S."/>
            <person name="Baldrian P."/>
            <person name="Spatafora J.W."/>
            <person name="Henrissat B."/>
            <person name="Nagy L.G."/>
            <person name="Aury J.M."/>
            <person name="Wincker P."/>
            <person name="Grigoriev I.V."/>
            <person name="Bonfante P."/>
            <person name="Martin F.M."/>
        </authorList>
    </citation>
    <scope>NUCLEOTIDE SEQUENCE [LARGE SCALE GENOMIC DNA]</scope>
    <source>
        <strain evidence="2 3">CCBAS932</strain>
    </source>
</reference>
<dbReference type="PANTHER" id="PTHR39599">
    <property type="entry name" value="GPI-ANCHORED PROTEIN (EUROFUNG)-RELATED-RELATED"/>
    <property type="match status" value="1"/>
</dbReference>
<evidence type="ECO:0008006" key="4">
    <source>
        <dbReference type="Google" id="ProtNLM"/>
    </source>
</evidence>
<proteinExistence type="predicted"/>
<dbReference type="OrthoDB" id="2426396at2759"/>
<dbReference type="InParanoid" id="A0A3N4KIV3"/>
<evidence type="ECO:0000256" key="1">
    <source>
        <dbReference type="SAM" id="SignalP"/>
    </source>
</evidence>